<dbReference type="EMBL" id="WQMT02000006">
    <property type="protein sequence ID" value="KAG9221633.1"/>
    <property type="molecule type" value="Genomic_DNA"/>
</dbReference>
<reference evidence="1 2" key="1">
    <citation type="journal article" date="2021" name="Appl. Environ. Microbiol.">
        <title>Genetic linkage and physical mapping for an oyster mushroom Pleurotus cornucopiae and QTL analysis for the trait cap color.</title>
        <authorList>
            <person name="Zhang Y."/>
            <person name="Gao W."/>
            <person name="Sonnenberg A."/>
            <person name="Chen Q."/>
            <person name="Zhang J."/>
            <person name="Huang C."/>
        </authorList>
    </citation>
    <scope>NUCLEOTIDE SEQUENCE [LARGE SCALE GENOMIC DNA]</scope>
    <source>
        <strain evidence="1">CCMSSC00406</strain>
    </source>
</reference>
<sequence length="995" mass="108597">MPSSAISASPPRAAAAKYATPMGTRWAKEKAQAGGSHAFDLPTDPSRIGPWILGECIGKGASGRVKLAKHYVTGELAAVKILPVAPLLNSRTSLTTAQAKHDKQRLGIDREITMMKLMNHPNIMRIYDVYEGEKELYLVLEYVEGGELFDFLVNRGRLPPVEALVYFKQIIYGLNYAHTFSIIHRDLKPENILIHTLNPPLVKIADWGMAAFAPPSLQLETSCGSPHYASPEIVNGEKYEGTATDIWSCGVILFALLTGRLPFDDKNVRHLLNKVRMGKYEMPAWIDPLARDLISRMLVVDVNTRITIPEILKHPWLLSASTSPSSSLSQAVILKNPPLPPSPSTLATPLSSPGHVDPELLASLLVIWGRHAGESGECIIHDLCSPAGEGTLAKAFYFLLGKYRDGVLAEQRRAEGDMQKFRQECESAFGPAGRGEGPAIRPYIKRASTMRTGREHAYSDQLQPRPAFHNRVSSPTPVRAANGGHILLIPPQMTRATASSRSSSRDRPPSPIGPRQPGRPVSSQPNSGSAAAAYTSSVGAHVVRPSSRPSGPRRGNTYSYHPRPAETSAGFVLEQPSHTTKDPVRIRSRSHTTAPHPTTDITMASPTAELQRIVPPRSSNAHLQNVMDEISQQLNNFAQDCQQGIENAQANPRRREATTTANRQDKENDTRKAEVQGGRGKGLGLGGKEIGNIIYSGVEETKGKASKTRPPALDFSAQKKLVDSCLESPIILSAPLQNSSDEIHLNDRRTSKDARANRMSAHGPSARLMTVTSPVVGEFKGWFSNLFNWKTGHPHARSLDYFGNANGGAEALFSPLDVVPTRVELERYLEDELGVYVDSMSNKAGGISSQGPARVQSSADPDSWRVLRCKVEEGSARSKALGLKPVRFRVEFSSLRGNRPITEERRSSLLLSPDLLGTPKARMSSQSGSDFSSESTSASTHLTVMVLIQEKGSGSSFSAIWRLLRERYPPQMKTSRTVGPGHYATAVDNSECVRF</sequence>
<name>A0ACB7ITT3_PLECO</name>
<dbReference type="Proteomes" id="UP000824881">
    <property type="component" value="Unassembled WGS sequence"/>
</dbReference>
<keyword evidence="2" id="KW-1185">Reference proteome</keyword>
<evidence type="ECO:0000313" key="2">
    <source>
        <dbReference type="Proteomes" id="UP000824881"/>
    </source>
</evidence>
<comment type="caution">
    <text evidence="1">The sequence shown here is derived from an EMBL/GenBank/DDBJ whole genome shotgun (WGS) entry which is preliminary data.</text>
</comment>
<evidence type="ECO:0000313" key="1">
    <source>
        <dbReference type="EMBL" id="KAG9221633.1"/>
    </source>
</evidence>
<organism evidence="1 2">
    <name type="scientific">Pleurotus cornucopiae</name>
    <name type="common">Cornucopia mushroom</name>
    <dbReference type="NCBI Taxonomy" id="5321"/>
    <lineage>
        <taxon>Eukaryota</taxon>
        <taxon>Fungi</taxon>
        <taxon>Dikarya</taxon>
        <taxon>Basidiomycota</taxon>
        <taxon>Agaricomycotina</taxon>
        <taxon>Agaricomycetes</taxon>
        <taxon>Agaricomycetidae</taxon>
        <taxon>Agaricales</taxon>
        <taxon>Pleurotineae</taxon>
        <taxon>Pleurotaceae</taxon>
        <taxon>Pleurotus</taxon>
    </lineage>
</organism>
<accession>A0ACB7ITT3</accession>
<gene>
    <name evidence="1" type="ORF">CCMSSC00406_0005546</name>
</gene>
<protein>
    <submittedName>
        <fullName evidence="1">Uncharacterized protein</fullName>
    </submittedName>
</protein>
<proteinExistence type="predicted"/>